<accession>A0A2V4VNY6</accession>
<dbReference type="AlphaFoldDB" id="A0A2V4VNY6"/>
<name>A0A2V4VNY6_PAEBA</name>
<dbReference type="EMBL" id="QJSW01000011">
    <property type="protein sequence ID" value="PYE47883.1"/>
    <property type="molecule type" value="Genomic_DNA"/>
</dbReference>
<dbReference type="OrthoDB" id="2734147at2"/>
<evidence type="ECO:0000259" key="1">
    <source>
        <dbReference type="SMART" id="SM00871"/>
    </source>
</evidence>
<dbReference type="EMBL" id="CP054614">
    <property type="protein sequence ID" value="QKS59033.1"/>
    <property type="molecule type" value="Genomic_DNA"/>
</dbReference>
<feature type="domain" description="AraC effector-binding" evidence="1">
    <location>
        <begin position="9"/>
        <end position="156"/>
    </location>
</feature>
<dbReference type="InterPro" id="IPR029442">
    <property type="entry name" value="GyrI-like"/>
</dbReference>
<reference evidence="3 5" key="2">
    <citation type="submission" date="2020-06" db="EMBL/GenBank/DDBJ databases">
        <title>Complete genome of Paenibacillus barcinonensis KACC11450.</title>
        <authorList>
            <person name="Kim M."/>
            <person name="Park Y.-J."/>
            <person name="Shin J.-H."/>
        </authorList>
    </citation>
    <scope>NUCLEOTIDE SEQUENCE [LARGE SCALE GENOMIC DNA]</scope>
    <source>
        <strain evidence="3 5">KACC11450</strain>
    </source>
</reference>
<sequence>MGKELSRSFDIEVVNREYRLVGLCETGNFPDAFPELAVKVQRAFWDRREEIKHGKDYEVLFSPFMCNGIIATYFGCVEVTEIADVPDGMLAFVLPETTYVKVLCTNKTIGEGHDQLHEWIRQNGYEPQLYESSQIEIYYIDEEADEEPVEILFPVSKVNL</sequence>
<reference evidence="2 4" key="1">
    <citation type="submission" date="2018-06" db="EMBL/GenBank/DDBJ databases">
        <title>Genomic Encyclopedia of Type Strains, Phase III (KMG-III): the genomes of soil and plant-associated and newly described type strains.</title>
        <authorList>
            <person name="Whitman W."/>
        </authorList>
    </citation>
    <scope>NUCLEOTIDE SEQUENCE [LARGE SCALE GENOMIC DNA]</scope>
    <source>
        <strain evidence="2 4">CECT 7022</strain>
    </source>
</reference>
<dbReference type="Gene3D" id="3.20.80.10">
    <property type="entry name" value="Regulatory factor, effector binding domain"/>
    <property type="match status" value="1"/>
</dbReference>
<dbReference type="InterPro" id="IPR011256">
    <property type="entry name" value="Reg_factor_effector_dom_sf"/>
</dbReference>
<dbReference type="Proteomes" id="UP000509327">
    <property type="component" value="Chromosome"/>
</dbReference>
<dbReference type="RefSeq" id="WP_110897790.1">
    <property type="nucleotide sequence ID" value="NZ_CP054614.1"/>
</dbReference>
<proteinExistence type="predicted"/>
<keyword evidence="5" id="KW-1185">Reference proteome</keyword>
<gene>
    <name evidence="2" type="ORF">DFQ00_111182</name>
    <name evidence="3" type="ORF">HUB98_24365</name>
</gene>
<dbReference type="SUPFAM" id="SSF55136">
    <property type="entry name" value="Probable bacterial effector-binding domain"/>
    <property type="match status" value="1"/>
</dbReference>
<dbReference type="Pfam" id="PF06445">
    <property type="entry name" value="GyrI-like"/>
    <property type="match status" value="1"/>
</dbReference>
<dbReference type="Proteomes" id="UP000247790">
    <property type="component" value="Unassembled WGS sequence"/>
</dbReference>
<evidence type="ECO:0000313" key="5">
    <source>
        <dbReference type="Proteomes" id="UP000509327"/>
    </source>
</evidence>
<dbReference type="SMART" id="SM00871">
    <property type="entry name" value="AraC_E_bind"/>
    <property type="match status" value="1"/>
</dbReference>
<dbReference type="InterPro" id="IPR010499">
    <property type="entry name" value="AraC_E-bd"/>
</dbReference>
<evidence type="ECO:0000313" key="3">
    <source>
        <dbReference type="EMBL" id="QKS59033.1"/>
    </source>
</evidence>
<organism evidence="2 4">
    <name type="scientific">Paenibacillus barcinonensis</name>
    <dbReference type="NCBI Taxonomy" id="198119"/>
    <lineage>
        <taxon>Bacteria</taxon>
        <taxon>Bacillati</taxon>
        <taxon>Bacillota</taxon>
        <taxon>Bacilli</taxon>
        <taxon>Bacillales</taxon>
        <taxon>Paenibacillaceae</taxon>
        <taxon>Paenibacillus</taxon>
    </lineage>
</organism>
<evidence type="ECO:0000313" key="2">
    <source>
        <dbReference type="EMBL" id="PYE47883.1"/>
    </source>
</evidence>
<evidence type="ECO:0000313" key="4">
    <source>
        <dbReference type="Proteomes" id="UP000247790"/>
    </source>
</evidence>
<protein>
    <submittedName>
        <fullName evidence="3">GyrI-like domain-containing protein</fullName>
    </submittedName>
    <submittedName>
        <fullName evidence="2">Putative transcriptional regulator YdeE</fullName>
    </submittedName>
</protein>